<dbReference type="Proteomes" id="UP000308430">
    <property type="component" value="Unassembled WGS sequence"/>
</dbReference>
<proteinExistence type="predicted"/>
<dbReference type="AlphaFoldDB" id="A0A4S4AY60"/>
<accession>A0A4S4AY60</accession>
<dbReference type="Pfam" id="PF04891">
    <property type="entry name" value="NifQ"/>
    <property type="match status" value="1"/>
</dbReference>
<dbReference type="GO" id="GO:0030151">
    <property type="term" value="F:molybdenum ion binding"/>
    <property type="evidence" value="ECO:0007669"/>
    <property type="project" value="InterPro"/>
</dbReference>
<keyword evidence="2" id="KW-1185">Reference proteome</keyword>
<reference evidence="1 2" key="1">
    <citation type="submission" date="2019-04" db="EMBL/GenBank/DDBJ databases">
        <title>Azoarcus nasutitermitis sp. nov. isolated from termite nest.</title>
        <authorList>
            <person name="Lin S.-Y."/>
            <person name="Hameed A."/>
            <person name="Hsu Y.-H."/>
            <person name="Young C.-C."/>
        </authorList>
    </citation>
    <scope>NUCLEOTIDE SEQUENCE [LARGE SCALE GENOMIC DNA]</scope>
    <source>
        <strain evidence="1 2">CC-YHH838</strain>
    </source>
</reference>
<sequence>MGDPTMLAPLTHRPSPARQALHAHLMAHAAGTPADEALAHLIGGWALGDGVLPADLGLGAERFAALMTCHFPSLVWRPGADRAPRPVLQAEFGDLAGLLAAEADPAVPGSADLALIIATGCMGADHLWQDLGLPSRRELSQLIALVFPALAAANSGDMKWKKFLYRELCRRENIFVCTAPSCAACDDFTLCFAPEE</sequence>
<evidence type="ECO:0000313" key="1">
    <source>
        <dbReference type="EMBL" id="THF64586.1"/>
    </source>
</evidence>
<dbReference type="EMBL" id="SSOC01000004">
    <property type="protein sequence ID" value="THF64586.1"/>
    <property type="molecule type" value="Genomic_DNA"/>
</dbReference>
<name>A0A4S4AY60_9RHOO</name>
<dbReference type="OrthoDB" id="192277at2"/>
<dbReference type="InterPro" id="IPR006975">
    <property type="entry name" value="NifQ"/>
</dbReference>
<organism evidence="1 2">
    <name type="scientific">Pseudothauera nasutitermitis</name>
    <dbReference type="NCBI Taxonomy" id="2565930"/>
    <lineage>
        <taxon>Bacteria</taxon>
        <taxon>Pseudomonadati</taxon>
        <taxon>Pseudomonadota</taxon>
        <taxon>Betaproteobacteria</taxon>
        <taxon>Rhodocyclales</taxon>
        <taxon>Zoogloeaceae</taxon>
        <taxon>Pseudothauera</taxon>
    </lineage>
</organism>
<dbReference type="GO" id="GO:0009399">
    <property type="term" value="P:nitrogen fixation"/>
    <property type="evidence" value="ECO:0007669"/>
    <property type="project" value="InterPro"/>
</dbReference>
<gene>
    <name evidence="1" type="ORF">E6C76_11015</name>
</gene>
<protein>
    <submittedName>
        <fullName evidence="1">Nitrogen fixation protein NifQ</fullName>
    </submittedName>
</protein>
<evidence type="ECO:0000313" key="2">
    <source>
        <dbReference type="Proteomes" id="UP000308430"/>
    </source>
</evidence>
<comment type="caution">
    <text evidence="1">The sequence shown here is derived from an EMBL/GenBank/DDBJ whole genome shotgun (WGS) entry which is preliminary data.</text>
</comment>